<comment type="caution">
    <text evidence="1">The sequence shown here is derived from an EMBL/GenBank/DDBJ whole genome shotgun (WGS) entry which is preliminary data.</text>
</comment>
<sequence>MVPVGAVSNIRSLASLLDCQVSSLPLKYLGLPLGATFKARTIWDGVVEKIEKRLAGWKRFYLSKGGRLTLIKSTLSNLPTYFLSLFPLLAGVGKKIEKTIRAFLWGGLGKEKKFHLVSWKTVCAPVTQGGLGVRDLRTFNKTLLGKWLWRYHLEGGSLRKEIIDARYGAALGGWCSNEVRGGAWRGFMEIHKEWVVLF</sequence>
<dbReference type="PANTHER" id="PTHR33116:SF78">
    <property type="entry name" value="OS12G0587133 PROTEIN"/>
    <property type="match status" value="1"/>
</dbReference>
<dbReference type="Proteomes" id="UP000811609">
    <property type="component" value="Chromosome 2"/>
</dbReference>
<proteinExistence type="predicted"/>
<dbReference type="AlphaFoldDB" id="A0A8T1REU6"/>
<dbReference type="EMBL" id="CM031810">
    <property type="protein sequence ID" value="KAG6665487.1"/>
    <property type="molecule type" value="Genomic_DNA"/>
</dbReference>
<accession>A0A8T1REU6</accession>
<evidence type="ECO:0000313" key="2">
    <source>
        <dbReference type="Proteomes" id="UP000811609"/>
    </source>
</evidence>
<keyword evidence="2" id="KW-1185">Reference proteome</keyword>
<name>A0A8T1REU6_CARIL</name>
<organism evidence="1 2">
    <name type="scientific">Carya illinoinensis</name>
    <name type="common">Pecan</name>
    <dbReference type="NCBI Taxonomy" id="32201"/>
    <lineage>
        <taxon>Eukaryota</taxon>
        <taxon>Viridiplantae</taxon>
        <taxon>Streptophyta</taxon>
        <taxon>Embryophyta</taxon>
        <taxon>Tracheophyta</taxon>
        <taxon>Spermatophyta</taxon>
        <taxon>Magnoliopsida</taxon>
        <taxon>eudicotyledons</taxon>
        <taxon>Gunneridae</taxon>
        <taxon>Pentapetalae</taxon>
        <taxon>rosids</taxon>
        <taxon>fabids</taxon>
        <taxon>Fagales</taxon>
        <taxon>Juglandaceae</taxon>
        <taxon>Carya</taxon>
    </lineage>
</organism>
<dbReference type="PANTHER" id="PTHR33116">
    <property type="entry name" value="REVERSE TRANSCRIPTASE ZINC-BINDING DOMAIN-CONTAINING PROTEIN-RELATED-RELATED"/>
    <property type="match status" value="1"/>
</dbReference>
<evidence type="ECO:0000313" key="1">
    <source>
        <dbReference type="EMBL" id="KAG6665487.1"/>
    </source>
</evidence>
<reference evidence="1" key="1">
    <citation type="submission" date="2020-12" db="EMBL/GenBank/DDBJ databases">
        <title>WGS assembly of Carya illinoinensis cv. Pawnee.</title>
        <authorList>
            <person name="Platts A."/>
            <person name="Shu S."/>
            <person name="Wright S."/>
            <person name="Barry K."/>
            <person name="Edger P."/>
            <person name="Pires J.C."/>
            <person name="Schmutz J."/>
        </authorList>
    </citation>
    <scope>NUCLEOTIDE SEQUENCE</scope>
    <source>
        <tissue evidence="1">Leaf</tissue>
    </source>
</reference>
<gene>
    <name evidence="1" type="ORF">CIPAW_02G164600</name>
</gene>
<protein>
    <submittedName>
        <fullName evidence="1">Uncharacterized protein</fullName>
    </submittedName>
</protein>